<reference evidence="1 2" key="1">
    <citation type="journal article" date="2018" name="PLoS ONE">
        <title>The draft genome of Kipferlia bialata reveals reductive genome evolution in fornicate parasites.</title>
        <authorList>
            <person name="Tanifuji G."/>
            <person name="Takabayashi S."/>
            <person name="Kume K."/>
            <person name="Takagi M."/>
            <person name="Nakayama T."/>
            <person name="Kamikawa R."/>
            <person name="Inagaki Y."/>
            <person name="Hashimoto T."/>
        </authorList>
    </citation>
    <scope>NUCLEOTIDE SEQUENCE [LARGE SCALE GENOMIC DNA]</scope>
    <source>
        <strain evidence="1">NY0173</strain>
    </source>
</reference>
<proteinExistence type="predicted"/>
<gene>
    <name evidence="1" type="ORF">KIPB_015815</name>
</gene>
<dbReference type="EMBL" id="BDIP01009143">
    <property type="protein sequence ID" value="GIQ92180.1"/>
    <property type="molecule type" value="Genomic_DNA"/>
</dbReference>
<name>A0A9K3DBV8_9EUKA</name>
<protein>
    <submittedName>
        <fullName evidence="1">Uncharacterized protein</fullName>
    </submittedName>
</protein>
<evidence type="ECO:0000313" key="1">
    <source>
        <dbReference type="EMBL" id="GIQ92180.1"/>
    </source>
</evidence>
<dbReference type="AlphaFoldDB" id="A0A9K3DBV8"/>
<feature type="non-terminal residue" evidence="1">
    <location>
        <position position="1"/>
    </location>
</feature>
<comment type="caution">
    <text evidence="1">The sequence shown here is derived from an EMBL/GenBank/DDBJ whole genome shotgun (WGS) entry which is preliminary data.</text>
</comment>
<accession>A0A9K3DBV8</accession>
<dbReference type="Proteomes" id="UP000265618">
    <property type="component" value="Unassembled WGS sequence"/>
</dbReference>
<organism evidence="1 2">
    <name type="scientific">Kipferlia bialata</name>
    <dbReference type="NCBI Taxonomy" id="797122"/>
    <lineage>
        <taxon>Eukaryota</taxon>
        <taxon>Metamonada</taxon>
        <taxon>Carpediemonas-like organisms</taxon>
        <taxon>Kipferlia</taxon>
    </lineage>
</organism>
<evidence type="ECO:0000313" key="2">
    <source>
        <dbReference type="Proteomes" id="UP000265618"/>
    </source>
</evidence>
<keyword evidence="2" id="KW-1185">Reference proteome</keyword>
<sequence>MVSAGYLLEALQTQGISDADRSTVLMLLADTLLTEGKPAEAIARYTEASQTGSVPVSRVLA</sequence>